<evidence type="ECO:0000256" key="5">
    <source>
        <dbReference type="ARBA" id="ARBA00023136"/>
    </source>
</evidence>
<dbReference type="Gene3D" id="3.30.700.10">
    <property type="entry name" value="Glycoprotein, Type 4 Pilin"/>
    <property type="match status" value="1"/>
</dbReference>
<dbReference type="AlphaFoldDB" id="A0A554LKR8"/>
<keyword evidence="3 6" id="KW-0812">Transmembrane</keyword>
<evidence type="ECO:0000256" key="1">
    <source>
        <dbReference type="ARBA" id="ARBA00004167"/>
    </source>
</evidence>
<dbReference type="PROSITE" id="PS00409">
    <property type="entry name" value="PROKAR_NTER_METHYL"/>
    <property type="match status" value="1"/>
</dbReference>
<evidence type="ECO:0000256" key="4">
    <source>
        <dbReference type="ARBA" id="ARBA00022989"/>
    </source>
</evidence>
<reference evidence="7 8" key="1">
    <citation type="submission" date="2017-07" db="EMBL/GenBank/DDBJ databases">
        <title>Mechanisms for carbon and nitrogen cycling indicate functional differentiation within the Candidate Phyla Radiation.</title>
        <authorList>
            <person name="Danczak R.E."/>
            <person name="Johnston M.D."/>
            <person name="Kenah C."/>
            <person name="Slattery M."/>
            <person name="Wrighton K.C."/>
            <person name="Wilkins M.J."/>
        </authorList>
    </citation>
    <scope>NUCLEOTIDE SEQUENCE [LARGE SCALE GENOMIC DNA]</scope>
    <source>
        <strain evidence="7">Licking1014_7</strain>
    </source>
</reference>
<dbReference type="InterPro" id="IPR012902">
    <property type="entry name" value="N_methyl_site"/>
</dbReference>
<dbReference type="GO" id="GO:0015628">
    <property type="term" value="P:protein secretion by the type II secretion system"/>
    <property type="evidence" value="ECO:0007669"/>
    <property type="project" value="InterPro"/>
</dbReference>
<evidence type="ECO:0000256" key="2">
    <source>
        <dbReference type="ARBA" id="ARBA00022481"/>
    </source>
</evidence>
<comment type="caution">
    <text evidence="7">The sequence shown here is derived from an EMBL/GenBank/DDBJ whole genome shotgun (WGS) entry which is preliminary data.</text>
</comment>
<dbReference type="GO" id="GO:0016020">
    <property type="term" value="C:membrane"/>
    <property type="evidence" value="ECO:0007669"/>
    <property type="project" value="UniProtKB-SubCell"/>
</dbReference>
<feature type="transmembrane region" description="Helical" evidence="6">
    <location>
        <begin position="41"/>
        <end position="66"/>
    </location>
</feature>
<evidence type="ECO:0000256" key="3">
    <source>
        <dbReference type="ARBA" id="ARBA00022692"/>
    </source>
</evidence>
<dbReference type="PANTHER" id="PTHR30093">
    <property type="entry name" value="GENERAL SECRETION PATHWAY PROTEIN G"/>
    <property type="match status" value="1"/>
</dbReference>
<dbReference type="PANTHER" id="PTHR30093:SF44">
    <property type="entry name" value="TYPE II SECRETION SYSTEM CORE PROTEIN G"/>
    <property type="match status" value="1"/>
</dbReference>
<dbReference type="InterPro" id="IPR045584">
    <property type="entry name" value="Pilin-like"/>
</dbReference>
<dbReference type="Pfam" id="PF07963">
    <property type="entry name" value="N_methyl"/>
    <property type="match status" value="1"/>
</dbReference>
<evidence type="ECO:0000313" key="7">
    <source>
        <dbReference type="EMBL" id="TSC93437.1"/>
    </source>
</evidence>
<dbReference type="SUPFAM" id="SSF54523">
    <property type="entry name" value="Pili subunits"/>
    <property type="match status" value="1"/>
</dbReference>
<name>A0A554LKR8_9BACT</name>
<comment type="subcellular location">
    <subcellularLocation>
        <location evidence="1">Membrane</location>
        <topology evidence="1">Single-pass membrane protein</topology>
    </subcellularLocation>
</comment>
<evidence type="ECO:0000313" key="8">
    <source>
        <dbReference type="Proteomes" id="UP000315689"/>
    </source>
</evidence>
<sequence length="246" mass="27182">MVGKMKNIQTGFTPFRNIKNICDKFVEKVCFLRKTSRNQKFLTGFTLIELVVVVAIIGILSSIAVISFKGQTAKARDAKRKADLATLQQALEGYYEVNGKYPTCDNVIEAWLYEGVSPNPPNDSNLAWNSIYRALVPKYIGNIPLDPKYNGSFSGGVSVSLTRNAYMYYPLSANGGLQCSEEQRYSLWAKLETSTWTNPDANTVTMDLSNADSTCLTAPTGSPCYKGNNGGNYYAKAFGYNYRVGN</sequence>
<dbReference type="Proteomes" id="UP000315689">
    <property type="component" value="Unassembled WGS sequence"/>
</dbReference>
<keyword evidence="4 6" id="KW-1133">Transmembrane helix</keyword>
<protein>
    <submittedName>
        <fullName evidence="7">Putative General secretion pathway protein GspG</fullName>
    </submittedName>
</protein>
<accession>A0A554LKR8</accession>
<dbReference type="EMBL" id="VMGK01000002">
    <property type="protein sequence ID" value="TSC93437.1"/>
    <property type="molecule type" value="Genomic_DNA"/>
</dbReference>
<keyword evidence="2" id="KW-0488">Methylation</keyword>
<keyword evidence="5 6" id="KW-0472">Membrane</keyword>
<dbReference type="PRINTS" id="PR00813">
    <property type="entry name" value="BCTERIALGSPG"/>
</dbReference>
<gene>
    <name evidence="7" type="ORF">CEN89_112</name>
</gene>
<dbReference type="NCBIfam" id="TIGR02532">
    <property type="entry name" value="IV_pilin_GFxxxE"/>
    <property type="match status" value="1"/>
</dbReference>
<organism evidence="7 8">
    <name type="scientific">Candidatus Berkelbacteria bacterium Licking1014_7</name>
    <dbReference type="NCBI Taxonomy" id="2017147"/>
    <lineage>
        <taxon>Bacteria</taxon>
        <taxon>Candidatus Berkelbacteria</taxon>
    </lineage>
</organism>
<dbReference type="GO" id="GO:0015627">
    <property type="term" value="C:type II protein secretion system complex"/>
    <property type="evidence" value="ECO:0007669"/>
    <property type="project" value="InterPro"/>
</dbReference>
<dbReference type="InterPro" id="IPR000983">
    <property type="entry name" value="Bac_GSPG_pilin"/>
</dbReference>
<proteinExistence type="predicted"/>
<evidence type="ECO:0000256" key="6">
    <source>
        <dbReference type="SAM" id="Phobius"/>
    </source>
</evidence>